<dbReference type="Proteomes" id="UP000034883">
    <property type="component" value="Chromosome"/>
</dbReference>
<feature type="signal peptide" evidence="1">
    <location>
        <begin position="1"/>
        <end position="21"/>
    </location>
</feature>
<dbReference type="AlphaFoldDB" id="A0A0F6W2L1"/>
<evidence type="ECO:0000256" key="1">
    <source>
        <dbReference type="SAM" id="SignalP"/>
    </source>
</evidence>
<accession>A0A0F6W2L1</accession>
<dbReference type="PROSITE" id="PS51257">
    <property type="entry name" value="PROKAR_LIPOPROTEIN"/>
    <property type="match status" value="1"/>
</dbReference>
<proteinExistence type="predicted"/>
<evidence type="ECO:0008006" key="4">
    <source>
        <dbReference type="Google" id="ProtNLM"/>
    </source>
</evidence>
<evidence type="ECO:0000313" key="2">
    <source>
        <dbReference type="EMBL" id="AKF05836.1"/>
    </source>
</evidence>
<dbReference type="EMBL" id="CP011125">
    <property type="protein sequence ID" value="AKF05836.1"/>
    <property type="molecule type" value="Genomic_DNA"/>
</dbReference>
<evidence type="ECO:0000313" key="3">
    <source>
        <dbReference type="Proteomes" id="UP000034883"/>
    </source>
</evidence>
<protein>
    <recommendedName>
        <fullName evidence="4">Lipoprotein</fullName>
    </recommendedName>
</protein>
<name>A0A0F6W2L1_9BACT</name>
<reference evidence="2 3" key="1">
    <citation type="submission" date="2015-03" db="EMBL/GenBank/DDBJ databases">
        <title>Genome assembly of Sandaracinus amylolyticus DSM 53668.</title>
        <authorList>
            <person name="Sharma G."/>
            <person name="Subramanian S."/>
        </authorList>
    </citation>
    <scope>NUCLEOTIDE SEQUENCE [LARGE SCALE GENOMIC DNA]</scope>
    <source>
        <strain evidence="2 3">DSM 53668</strain>
    </source>
</reference>
<dbReference type="RefSeq" id="WP_053233062.1">
    <property type="nucleotide sequence ID" value="NZ_CP011125.1"/>
</dbReference>
<feature type="chain" id="PRO_5002511539" description="Lipoprotein" evidence="1">
    <location>
        <begin position="22"/>
        <end position="120"/>
    </location>
</feature>
<keyword evidence="3" id="KW-1185">Reference proteome</keyword>
<gene>
    <name evidence="2" type="ORF">DB32_002985</name>
</gene>
<dbReference type="KEGG" id="samy:DB32_002985"/>
<dbReference type="STRING" id="927083.DB32_002985"/>
<sequence>MRFVLVAIPAALGLSACGACACLPCPPPITIDVHLDDTHDASSVSVAGFACVAADAPQTVTCTSPQIGGGTHGLVVHVGERSIPIRVHVPGEGGGSCCGCGYLPVREQVLVLGDPRMSGV</sequence>
<keyword evidence="1" id="KW-0732">Signal</keyword>
<organism evidence="2 3">
    <name type="scientific">Sandaracinus amylolyticus</name>
    <dbReference type="NCBI Taxonomy" id="927083"/>
    <lineage>
        <taxon>Bacteria</taxon>
        <taxon>Pseudomonadati</taxon>
        <taxon>Myxococcota</taxon>
        <taxon>Polyangia</taxon>
        <taxon>Polyangiales</taxon>
        <taxon>Sandaracinaceae</taxon>
        <taxon>Sandaracinus</taxon>
    </lineage>
</organism>